<dbReference type="Proteomes" id="UP000647860">
    <property type="component" value="Unassembled WGS sequence"/>
</dbReference>
<comment type="caution">
    <text evidence="1">The sequence shown here is derived from an EMBL/GenBank/DDBJ whole genome shotgun (WGS) entry which is preliminary data.</text>
</comment>
<keyword evidence="2" id="KW-1185">Reference proteome</keyword>
<name>A0ABQ4IKS2_9ACTN</name>
<reference evidence="1 2" key="1">
    <citation type="submission" date="2021-01" db="EMBL/GenBank/DDBJ databases">
        <title>Whole genome shotgun sequence of Verrucosispora gifhornensis NBRC 16317.</title>
        <authorList>
            <person name="Komaki H."/>
            <person name="Tamura T."/>
        </authorList>
    </citation>
    <scope>NUCLEOTIDE SEQUENCE [LARGE SCALE GENOMIC DNA]</scope>
    <source>
        <strain evidence="1 2">NBRC 16317</strain>
    </source>
</reference>
<proteinExistence type="predicted"/>
<organism evidence="1 2">
    <name type="scientific">Micromonospora gifhornensis</name>
    <dbReference type="NCBI Taxonomy" id="84594"/>
    <lineage>
        <taxon>Bacteria</taxon>
        <taxon>Bacillati</taxon>
        <taxon>Actinomycetota</taxon>
        <taxon>Actinomycetes</taxon>
        <taxon>Micromonosporales</taxon>
        <taxon>Micromonosporaceae</taxon>
        <taxon>Micromonospora</taxon>
    </lineage>
</organism>
<gene>
    <name evidence="1" type="ORF">Vgi01_51960</name>
</gene>
<dbReference type="RefSeq" id="WP_204292812.1">
    <property type="nucleotide sequence ID" value="NZ_BAAAGZ010000057.1"/>
</dbReference>
<evidence type="ECO:0000313" key="1">
    <source>
        <dbReference type="EMBL" id="GIJ18512.1"/>
    </source>
</evidence>
<accession>A0ABQ4IKS2</accession>
<evidence type="ECO:0000313" key="2">
    <source>
        <dbReference type="Proteomes" id="UP000647860"/>
    </source>
</evidence>
<dbReference type="EMBL" id="BOPA01000042">
    <property type="protein sequence ID" value="GIJ18512.1"/>
    <property type="molecule type" value="Genomic_DNA"/>
</dbReference>
<protein>
    <recommendedName>
        <fullName evidence="3">ATP-grasp target RiPP</fullName>
    </recommendedName>
</protein>
<sequence length="93" mass="10005">MALRTAPLREQLMIGQHLAVPRRFALARYADGDDSPAVIAWGIELPNGSAVSVGIDGEAVAVCSRATHCELIYDAELVWIDGKVSDSEKETLP</sequence>
<evidence type="ECO:0008006" key="3">
    <source>
        <dbReference type="Google" id="ProtNLM"/>
    </source>
</evidence>